<protein>
    <recommendedName>
        <fullName evidence="4">F5/8 type C domain-containing protein</fullName>
    </recommendedName>
</protein>
<evidence type="ECO:0000256" key="2">
    <source>
        <dbReference type="ARBA" id="ARBA00022729"/>
    </source>
</evidence>
<dbReference type="InterPro" id="IPR008929">
    <property type="entry name" value="Chondroitin_lyas"/>
</dbReference>
<dbReference type="NCBIfam" id="NF045571">
    <property type="entry name" value="HepHepsulflyase"/>
    <property type="match status" value="1"/>
</dbReference>
<evidence type="ECO:0000313" key="6">
    <source>
        <dbReference type="Proteomes" id="UP000078454"/>
    </source>
</evidence>
<comment type="caution">
    <text evidence="5">The sequence shown here is derived from an EMBL/GenBank/DDBJ whole genome shotgun (WGS) entry which is preliminary data.</text>
</comment>
<dbReference type="InterPro" id="IPR012480">
    <property type="entry name" value="Hepar_II_III_C"/>
</dbReference>
<dbReference type="GO" id="GO:0030313">
    <property type="term" value="C:cell envelope"/>
    <property type="evidence" value="ECO:0007669"/>
    <property type="project" value="UniProtKB-SubCell"/>
</dbReference>
<dbReference type="Pfam" id="PF18675">
    <property type="entry name" value="HepII_C"/>
    <property type="match status" value="1"/>
</dbReference>
<dbReference type="Gene3D" id="3.30.1920.20">
    <property type="match status" value="1"/>
</dbReference>
<dbReference type="Pfam" id="PF00754">
    <property type="entry name" value="F5_F8_type_C"/>
    <property type="match status" value="1"/>
</dbReference>
<evidence type="ECO:0000256" key="3">
    <source>
        <dbReference type="SAM" id="SignalP"/>
    </source>
</evidence>
<dbReference type="Gene3D" id="2.60.40.1120">
    <property type="entry name" value="Carboxypeptidase-like, regulatory domain"/>
    <property type="match status" value="3"/>
</dbReference>
<dbReference type="Gene3D" id="2.60.40.2750">
    <property type="match status" value="1"/>
</dbReference>
<dbReference type="STRING" id="1850517.A8708_32690"/>
<dbReference type="InterPro" id="IPR008969">
    <property type="entry name" value="CarboxyPept-like_regulatory"/>
</dbReference>
<name>A0A198A2Q9_9BACL</name>
<dbReference type="InterPro" id="IPR054645">
    <property type="entry name" value="HepB"/>
</dbReference>
<feature type="signal peptide" evidence="3">
    <location>
        <begin position="1"/>
        <end position="27"/>
    </location>
</feature>
<dbReference type="RefSeq" id="WP_068667822.1">
    <property type="nucleotide sequence ID" value="NZ_LYPB01000080.1"/>
</dbReference>
<evidence type="ECO:0000259" key="4">
    <source>
        <dbReference type="PROSITE" id="PS50022"/>
    </source>
</evidence>
<evidence type="ECO:0000256" key="1">
    <source>
        <dbReference type="ARBA" id="ARBA00004196"/>
    </source>
</evidence>
<dbReference type="NCBIfam" id="NF047446">
    <property type="entry name" value="barrel_OmpL47"/>
    <property type="match status" value="1"/>
</dbReference>
<dbReference type="GO" id="GO:0016829">
    <property type="term" value="F:lyase activity"/>
    <property type="evidence" value="ECO:0007669"/>
    <property type="project" value="InterPro"/>
</dbReference>
<dbReference type="Gene3D" id="2.60.120.260">
    <property type="entry name" value="Galactose-binding domain-like"/>
    <property type="match status" value="2"/>
</dbReference>
<sequence length="1703" mass="184492">MKKLLSLLLVFVLLIGFIPVFSGTVSAAEAELTNGGFEDGLTGWTQTVGTTGVTVSREQKVSGTSSLKVVDASAGTTVAVESTRFDAVPGNFYTVTGQVYLVSGTTTVNLRFYDGANNVIGTPQLAYVFTPIGAWTGINIAGDAPANAMKWSIYLSTGNSNTGTSYYDDFRVYESAPAVLPFHDTFDNESIGSQPHAYTAYGAGEVAVSDTPGGGNRSLALHDQQASTAGVVATRTIQPVTSGSYEFETRFRYGSDSSVTNQVLAASLKVMGKTAAGVLQPAAQIRIVKAGPAKVVSATAFNDIPNGNGPLASDKWYTIRFAIDLDNKTFDTYMTSDFIQTGTYIKPPAIRVDANTAVIKDQTFSTSGLVSLNNITFETIENTGNIDIDYVKMVRKFSGFVKDAGGTAVSGANVTLYNAGDTGLLNPIGTASTGANGKYVFANSIANGSYILRATKPGFLEVTNPITISASGLGNTDLTMLVDSGYVVLPVNGNVTFAGSGSPISEVEVKLYAVSDTSFLNPIASSVTSVNGSYTLNAITSGSYVLRAVKTGLITVTKPLSVTTAGVGNADLTMSEDPEVKWYTIGGKLFEAGSKSPLSGAVVKLYGDTDLAFATLLGTGTTSSDGSFTINPQVFNGRYRLKAELTGYISTTSPVAVWQSDMTDEVIAMPVKETVSLASMPKPPLNVHPRLYLREGDKQGIKDKMKDPLFQKVWDQVIIKSEAGSYTAKSSGTSQELETYELPSVQQARYVRIVGRGTSQGVWNSLLEAKVYGQKQGSVFTNLPIQSVQWSASNGSDYDGTKSIDGNMSTYWTAEGSGVWVSYDLGSLQDIHAVALAWFRGNIRNAYFDIDVSTDGEQWTRVDLGMGPANVGQLPSVGPNYNKSIREAIEASALRYVVLGDVQQGNKAISIMKNFLNSIIFTSPEQYNQIGSTINAIAIVYDWCYDLLSEVDRKAFRDKIKAIANYSEIGYTNLITNAVEGHPSESMVMKDLFAAGVAVYDEDTEIYNKAAEPIFNKYAPVRNFWYESGMHHQGDSYGMQGRYEPELYSQIIMRRMGHEDIFSEKQGEVLMRAIYTRRPDGQLLRDGDSYQDLYTLPNTTWKYQSQSMLAASQYDNPYIRDMFLKEYVPGTIDPVMEMLLLPQNLVSRPVDELPLTKYFGSPMGSMVARTGWDNPVAINKNSPSVVAEMKIGGYWFGNHQHLDMGSFQLYYQGALAVDSGMYRGVLTPGAQVTQDYMSAHDRNYYKRTIAHNSMLVYDPSEVPSYRGQLLDNDGGQRWANSTYAEAKSLDELVSKDYNRAKVTGQEYGADPLAPEYSYIKGDLTQAYSDKVKQFERSMMFLNLKDSTHPAAMVVFDKVVSAEGNFNKYWLLHSMEKPVVNGSTATMSTNANGYSGKLVNETLLPLNPSVKAVGEHDYNFEGFGKNYDQWPYVATGQPAGQDTTEQGAYRVEVTPTIKAETDYFLNVMQVMDSGETVTLPSQRLESELMTGAQIADRAVWFSKSGNRLNETVTLSTYGSQTDMMLTVADLQQGTWRISKTGQPDQFGEVSDEGGVLAFHAAAGSYTLAPMGMIDNVAPSTRAIIYGDGGVGTYNNHAVTVKFEATDRISGVKKTEYSLNSGAWTTVTDSVYVSGNGIHTIDYRSEDNAGHIELTKHAIIAVDTIKPTIAWSGVTGGGAYSNAVTPSAVATDELSGIASVTYKLD</sequence>
<dbReference type="PANTHER" id="PTHR23303">
    <property type="entry name" value="CARBOXYPEPTIDASE REGULATORY REGION-CONTAINING"/>
    <property type="match status" value="1"/>
</dbReference>
<keyword evidence="2 3" id="KW-0732">Signal</keyword>
<dbReference type="Pfam" id="PF07940">
    <property type="entry name" value="Hepar_II_III_C"/>
    <property type="match status" value="1"/>
</dbReference>
<dbReference type="Pfam" id="PF13620">
    <property type="entry name" value="CarboxypepD_reg"/>
    <property type="match status" value="1"/>
</dbReference>
<dbReference type="InterPro" id="IPR051417">
    <property type="entry name" value="SDr/BOS_complex"/>
</dbReference>
<comment type="subcellular location">
    <subcellularLocation>
        <location evidence="1">Cell envelope</location>
    </subcellularLocation>
</comment>
<proteinExistence type="predicted"/>
<dbReference type="Gene3D" id="2.70.98.70">
    <property type="match status" value="1"/>
</dbReference>
<dbReference type="SUPFAM" id="SSF48230">
    <property type="entry name" value="Chondroitin AC/alginate lyase"/>
    <property type="match status" value="1"/>
</dbReference>
<dbReference type="Gene3D" id="1.50.10.100">
    <property type="entry name" value="Chondroitin AC/alginate lyase"/>
    <property type="match status" value="1"/>
</dbReference>
<dbReference type="SUPFAM" id="SSF49464">
    <property type="entry name" value="Carboxypeptidase regulatory domain-like"/>
    <property type="match status" value="1"/>
</dbReference>
<dbReference type="SUPFAM" id="SSF49478">
    <property type="entry name" value="Cna protein B-type domain"/>
    <property type="match status" value="2"/>
</dbReference>
<gene>
    <name evidence="5" type="ORF">A8708_32690</name>
</gene>
<feature type="chain" id="PRO_5008277744" description="F5/8 type C domain-containing protein" evidence="3">
    <location>
        <begin position="28"/>
        <end position="1703"/>
    </location>
</feature>
<dbReference type="InterPro" id="IPR058094">
    <property type="entry name" value="Ig-like_OmpL47-like"/>
</dbReference>
<dbReference type="InterPro" id="IPR008979">
    <property type="entry name" value="Galactose-bd-like_sf"/>
</dbReference>
<dbReference type="Proteomes" id="UP000078454">
    <property type="component" value="Unassembled WGS sequence"/>
</dbReference>
<dbReference type="SUPFAM" id="SSF49785">
    <property type="entry name" value="Galactose-binding domain-like"/>
    <property type="match status" value="2"/>
</dbReference>
<dbReference type="EMBL" id="LYPB01000080">
    <property type="protein sequence ID" value="OAS15754.1"/>
    <property type="molecule type" value="Genomic_DNA"/>
</dbReference>
<feature type="domain" description="F5/8 type C" evidence="4">
    <location>
        <begin position="767"/>
        <end position="918"/>
    </location>
</feature>
<organism evidence="5 6">
    <name type="scientific">Paenibacillus oryzisoli</name>
    <dbReference type="NCBI Taxonomy" id="1850517"/>
    <lineage>
        <taxon>Bacteria</taxon>
        <taxon>Bacillati</taxon>
        <taxon>Bacillota</taxon>
        <taxon>Bacilli</taxon>
        <taxon>Bacillales</taxon>
        <taxon>Paenibacillaceae</taxon>
        <taxon>Paenibacillus</taxon>
    </lineage>
</organism>
<dbReference type="PROSITE" id="PS50022">
    <property type="entry name" value="FA58C_3"/>
    <property type="match status" value="1"/>
</dbReference>
<dbReference type="InterPro" id="IPR000421">
    <property type="entry name" value="FA58C"/>
</dbReference>
<reference evidence="5 6" key="1">
    <citation type="submission" date="2016-05" db="EMBL/GenBank/DDBJ databases">
        <title>Paenibacillus sp. 1ZS3-15 nov., isolated from the rhizosphere soil.</title>
        <authorList>
            <person name="Zhang X.X."/>
            <person name="Zhang J."/>
        </authorList>
    </citation>
    <scope>NUCLEOTIDE SEQUENCE [LARGE SCALE GENOMIC DNA]</scope>
    <source>
        <strain evidence="5 6">1ZS3-15</strain>
    </source>
</reference>
<accession>A0A198A2Q9</accession>
<keyword evidence="6" id="KW-1185">Reference proteome</keyword>
<dbReference type="InterPro" id="IPR040925">
    <property type="entry name" value="HepII_C"/>
</dbReference>
<evidence type="ECO:0000313" key="5">
    <source>
        <dbReference type="EMBL" id="OAS15754.1"/>
    </source>
</evidence>